<feature type="non-terminal residue" evidence="1">
    <location>
        <position position="1"/>
    </location>
</feature>
<evidence type="ECO:0000313" key="1">
    <source>
        <dbReference type="EMBL" id="KMW68774.1"/>
    </source>
</evidence>
<feature type="non-terminal residue" evidence="1">
    <location>
        <position position="71"/>
    </location>
</feature>
<name>A0A0J9HHZ4_AJEDA</name>
<dbReference type="EMBL" id="GG749508">
    <property type="protein sequence ID" value="KMW68774.1"/>
    <property type="molecule type" value="Genomic_DNA"/>
</dbReference>
<dbReference type="Proteomes" id="UP000007802">
    <property type="component" value="Unassembled WGS sequence"/>
</dbReference>
<dbReference type="AlphaFoldDB" id="A0A0J9HHZ4"/>
<proteinExistence type="predicted"/>
<sequence>YLKIHLSLIMRLQKCTAKDMRLTTDLKIECSDRAERNEDTIINSNASISSVSKKLNEIKCEIHDSDDQSRE</sequence>
<reference evidence="1" key="1">
    <citation type="submission" date="2010-03" db="EMBL/GenBank/DDBJ databases">
        <title>Annotation of Blastomyces dermatitidis strain ATCC 18188.</title>
        <authorList>
            <consortium name="The Broad Institute Genome Sequencing Platform"/>
            <consortium name="Broad Institute Genome Sequencing Center for Infectious Disease."/>
            <person name="Cuomo C."/>
            <person name="Klein B."/>
            <person name="Sullivan T."/>
            <person name="Heitman J."/>
            <person name="Young S."/>
            <person name="Zeng Q."/>
            <person name="Gargeya S."/>
            <person name="Alvarado L."/>
            <person name="Berlin A.M."/>
            <person name="Chapman S.B."/>
            <person name="Chen Z."/>
            <person name="Freedman E."/>
            <person name="Gellesch M."/>
            <person name="Goldberg J."/>
            <person name="Griggs A."/>
            <person name="Gujja S."/>
            <person name="Heilman E."/>
            <person name="Heiman D."/>
            <person name="Howarth C."/>
            <person name="Mehta T."/>
            <person name="Neiman D."/>
            <person name="Pearson M."/>
            <person name="Roberts A."/>
            <person name="Saif S."/>
            <person name="Shea T."/>
            <person name="Shenoy N."/>
            <person name="Sisk P."/>
            <person name="Stolte C."/>
            <person name="Sykes S."/>
            <person name="White J."/>
            <person name="Yandava C."/>
            <person name="Haas B."/>
            <person name="Nusbaum C."/>
            <person name="Birren B."/>
        </authorList>
    </citation>
    <scope>NUCLEOTIDE SEQUENCE</scope>
    <source>
        <strain evidence="1">ATCC 18188</strain>
    </source>
</reference>
<protein>
    <submittedName>
        <fullName evidence="1">Uncharacterized protein</fullName>
    </submittedName>
</protein>
<accession>A0A0J9HHZ4</accession>
<gene>
    <name evidence="1" type="ORF">BDDG_13024</name>
</gene>
<organism evidence="1">
    <name type="scientific">Ajellomyces dermatitidis (strain ATCC 18188 / CBS 674.68)</name>
    <name type="common">Blastomyces dermatitidis</name>
    <dbReference type="NCBI Taxonomy" id="653446"/>
    <lineage>
        <taxon>Eukaryota</taxon>
        <taxon>Fungi</taxon>
        <taxon>Dikarya</taxon>
        <taxon>Ascomycota</taxon>
        <taxon>Pezizomycotina</taxon>
        <taxon>Eurotiomycetes</taxon>
        <taxon>Eurotiomycetidae</taxon>
        <taxon>Onygenales</taxon>
        <taxon>Ajellomycetaceae</taxon>
        <taxon>Blastomyces</taxon>
    </lineage>
</organism>